<dbReference type="Proteomes" id="UP001629536">
    <property type="component" value="Unassembled WGS sequence"/>
</dbReference>
<comment type="caution">
    <text evidence="5">The sequence shown here is derived from an EMBL/GenBank/DDBJ whole genome shotgun (WGS) entry which is preliminary data.</text>
</comment>
<dbReference type="GO" id="GO:0030272">
    <property type="term" value="F:5-formyltetrahydrofolate cyclo-ligase activity"/>
    <property type="evidence" value="ECO:0007669"/>
    <property type="project" value="UniProtKB-EC"/>
</dbReference>
<dbReference type="PANTHER" id="PTHR23407:SF1">
    <property type="entry name" value="5-FORMYLTETRAHYDROFOLATE CYCLO-LIGASE"/>
    <property type="match status" value="1"/>
</dbReference>
<dbReference type="PIRSF" id="PIRSF006806">
    <property type="entry name" value="FTHF_cligase"/>
    <property type="match status" value="1"/>
</dbReference>
<dbReference type="Gene3D" id="3.40.50.10420">
    <property type="entry name" value="NagB/RpiA/CoA transferase-like"/>
    <property type="match status" value="1"/>
</dbReference>
<keyword evidence="2 4" id="KW-0547">Nucleotide-binding</keyword>
<dbReference type="NCBIfam" id="TIGR02727">
    <property type="entry name" value="MTHFS_bact"/>
    <property type="match status" value="1"/>
</dbReference>
<dbReference type="EMBL" id="JBFNFH010000002">
    <property type="protein sequence ID" value="MFM1524340.1"/>
    <property type="molecule type" value="Genomic_DNA"/>
</dbReference>
<comment type="cofactor">
    <cofactor evidence="4">
        <name>Mg(2+)</name>
        <dbReference type="ChEBI" id="CHEBI:18420"/>
    </cofactor>
</comment>
<gene>
    <name evidence="5" type="ORF">ABGF40_01470</name>
</gene>
<name>A0ABW9F5I8_9FIRM</name>
<protein>
    <recommendedName>
        <fullName evidence="4">5-formyltetrahydrofolate cyclo-ligase</fullName>
        <ecNumber evidence="4">6.3.3.2</ecNumber>
    </recommendedName>
</protein>
<dbReference type="Pfam" id="PF01812">
    <property type="entry name" value="5-FTHF_cyc-lig"/>
    <property type="match status" value="1"/>
</dbReference>
<keyword evidence="4" id="KW-0479">Metal-binding</keyword>
<comment type="similarity">
    <text evidence="1 4">Belongs to the 5-formyltetrahydrofolate cyclo-ligase family.</text>
</comment>
<evidence type="ECO:0000256" key="2">
    <source>
        <dbReference type="ARBA" id="ARBA00022741"/>
    </source>
</evidence>
<keyword evidence="4" id="KW-0460">Magnesium</keyword>
<organism evidence="5 6">
    <name type="scientific">Helcococcus bovis</name>
    <dbReference type="NCBI Taxonomy" id="3153252"/>
    <lineage>
        <taxon>Bacteria</taxon>
        <taxon>Bacillati</taxon>
        <taxon>Bacillota</taxon>
        <taxon>Tissierellia</taxon>
        <taxon>Tissierellales</taxon>
        <taxon>Peptoniphilaceae</taxon>
        <taxon>Helcococcus</taxon>
    </lineage>
</organism>
<evidence type="ECO:0000313" key="6">
    <source>
        <dbReference type="Proteomes" id="UP001629536"/>
    </source>
</evidence>
<proteinExistence type="inferred from homology"/>
<reference evidence="5 6" key="1">
    <citation type="journal article" date="2024" name="Front. Microbiol.">
        <title>Pangenomic and biochemical analyses of Helcococcus ovis reveal widespread tetracycline resistance and a novel bacterial species, Helcococcus bovis.</title>
        <authorList>
            <person name="Cunha F."/>
            <person name="Zhai Y."/>
            <person name="Casaro S."/>
            <person name="Jones K.L."/>
            <person name="Hernandez M."/>
            <person name="Bisinotto R.S."/>
            <person name="Kariyawasam S."/>
            <person name="Brown M.B."/>
            <person name="Phillips A."/>
            <person name="Jeong K.C."/>
            <person name="Galvao K.N."/>
        </authorList>
    </citation>
    <scope>NUCLEOTIDE SEQUENCE [LARGE SCALE GENOMIC DNA]</scope>
    <source>
        <strain evidence="5 6">KG197</strain>
    </source>
</reference>
<evidence type="ECO:0000313" key="5">
    <source>
        <dbReference type="EMBL" id="MFM1524340.1"/>
    </source>
</evidence>
<sequence length="183" mass="21583">MNELKNKLREKLLFERKNLSREYIEKSDELIYQKLISLESYKNAKNIFCYLSIDGEVSTIKFLQKALIDNKRVFVPLCLKKGIMEAREIMDLSELKEGKFGILEPIKNSIKINFEEIDLSIIPCISANKEGYRLGYGGGYYDRFFENKSIKNSFILCREKMIYDNIPFEKHDIKFEHVLTDKN</sequence>
<accession>A0ABW9F5I8</accession>
<evidence type="ECO:0000256" key="4">
    <source>
        <dbReference type="RuleBase" id="RU361279"/>
    </source>
</evidence>
<dbReference type="EC" id="6.3.3.2" evidence="4"/>
<dbReference type="RefSeq" id="WP_408105786.1">
    <property type="nucleotide sequence ID" value="NZ_JBFNFH010000002.1"/>
</dbReference>
<dbReference type="SUPFAM" id="SSF100950">
    <property type="entry name" value="NagB/RpiA/CoA transferase-like"/>
    <property type="match status" value="1"/>
</dbReference>
<evidence type="ECO:0000256" key="1">
    <source>
        <dbReference type="ARBA" id="ARBA00010638"/>
    </source>
</evidence>
<comment type="catalytic activity">
    <reaction evidence="4">
        <text>(6S)-5-formyl-5,6,7,8-tetrahydrofolate + ATP = (6R)-5,10-methenyltetrahydrofolate + ADP + phosphate</text>
        <dbReference type="Rhea" id="RHEA:10488"/>
        <dbReference type="ChEBI" id="CHEBI:30616"/>
        <dbReference type="ChEBI" id="CHEBI:43474"/>
        <dbReference type="ChEBI" id="CHEBI:57455"/>
        <dbReference type="ChEBI" id="CHEBI:57457"/>
        <dbReference type="ChEBI" id="CHEBI:456216"/>
        <dbReference type="EC" id="6.3.3.2"/>
    </reaction>
</comment>
<dbReference type="InterPro" id="IPR002698">
    <property type="entry name" value="FTHF_cligase"/>
</dbReference>
<dbReference type="InterPro" id="IPR037171">
    <property type="entry name" value="NagB/RpiA_transferase-like"/>
</dbReference>
<keyword evidence="5" id="KW-0436">Ligase</keyword>
<dbReference type="PANTHER" id="PTHR23407">
    <property type="entry name" value="ATPASE INHIBITOR/5-FORMYLTETRAHYDROFOLATE CYCLO-LIGASE"/>
    <property type="match status" value="1"/>
</dbReference>
<keyword evidence="3 4" id="KW-0067">ATP-binding</keyword>
<keyword evidence="6" id="KW-1185">Reference proteome</keyword>
<evidence type="ECO:0000256" key="3">
    <source>
        <dbReference type="ARBA" id="ARBA00022840"/>
    </source>
</evidence>
<dbReference type="InterPro" id="IPR024185">
    <property type="entry name" value="FTHF_cligase-like_sf"/>
</dbReference>